<feature type="region of interest" description="Disordered" evidence="1">
    <location>
        <begin position="707"/>
        <end position="742"/>
    </location>
</feature>
<accession>A0A1D1W188</accession>
<dbReference type="EMBL" id="BDGG01000015">
    <property type="protein sequence ID" value="GAV07327.1"/>
    <property type="molecule type" value="Genomic_DNA"/>
</dbReference>
<feature type="region of interest" description="Disordered" evidence="1">
    <location>
        <begin position="758"/>
        <end position="902"/>
    </location>
</feature>
<keyword evidence="3" id="KW-1185">Reference proteome</keyword>
<feature type="compositionally biased region" description="Polar residues" evidence="1">
    <location>
        <begin position="801"/>
        <end position="810"/>
    </location>
</feature>
<proteinExistence type="predicted"/>
<evidence type="ECO:0000256" key="1">
    <source>
        <dbReference type="SAM" id="MobiDB-lite"/>
    </source>
</evidence>
<feature type="region of interest" description="Disordered" evidence="1">
    <location>
        <begin position="66"/>
        <end position="117"/>
    </location>
</feature>
<feature type="region of interest" description="Disordered" evidence="1">
    <location>
        <begin position="915"/>
        <end position="943"/>
    </location>
</feature>
<feature type="region of interest" description="Disordered" evidence="1">
    <location>
        <begin position="588"/>
        <end position="632"/>
    </location>
</feature>
<reference evidence="2 3" key="1">
    <citation type="journal article" date="2016" name="Nat. Commun.">
        <title>Extremotolerant tardigrade genome and improved radiotolerance of human cultured cells by tardigrade-unique protein.</title>
        <authorList>
            <person name="Hashimoto T."/>
            <person name="Horikawa D.D."/>
            <person name="Saito Y."/>
            <person name="Kuwahara H."/>
            <person name="Kozuka-Hata H."/>
            <person name="Shin-I T."/>
            <person name="Minakuchi Y."/>
            <person name="Ohishi K."/>
            <person name="Motoyama A."/>
            <person name="Aizu T."/>
            <person name="Enomoto A."/>
            <person name="Kondo K."/>
            <person name="Tanaka S."/>
            <person name="Hara Y."/>
            <person name="Koshikawa S."/>
            <person name="Sagara H."/>
            <person name="Miura T."/>
            <person name="Yokobori S."/>
            <person name="Miyagawa K."/>
            <person name="Suzuki Y."/>
            <person name="Kubo T."/>
            <person name="Oyama M."/>
            <person name="Kohara Y."/>
            <person name="Fujiyama A."/>
            <person name="Arakawa K."/>
            <person name="Katayama T."/>
            <person name="Toyoda A."/>
            <person name="Kunieda T."/>
        </authorList>
    </citation>
    <scope>NUCLEOTIDE SEQUENCE [LARGE SCALE GENOMIC DNA]</scope>
    <source>
        <strain evidence="2 3">YOKOZUNA-1</strain>
    </source>
</reference>
<feature type="compositionally biased region" description="Pro residues" evidence="1">
    <location>
        <begin position="762"/>
        <end position="777"/>
    </location>
</feature>
<feature type="compositionally biased region" description="Basic and acidic residues" evidence="1">
    <location>
        <begin position="782"/>
        <end position="795"/>
    </location>
</feature>
<feature type="compositionally biased region" description="Polar residues" evidence="1">
    <location>
        <begin position="863"/>
        <end position="876"/>
    </location>
</feature>
<dbReference type="AlphaFoldDB" id="A0A1D1W188"/>
<gene>
    <name evidence="2" type="primary">RvY_17173-1</name>
    <name evidence="2" type="synonym">RvY_17173.1</name>
    <name evidence="2" type="ORF">RvY_17173</name>
</gene>
<organism evidence="2 3">
    <name type="scientific">Ramazzottius varieornatus</name>
    <name type="common">Water bear</name>
    <name type="synonym">Tardigrade</name>
    <dbReference type="NCBI Taxonomy" id="947166"/>
    <lineage>
        <taxon>Eukaryota</taxon>
        <taxon>Metazoa</taxon>
        <taxon>Ecdysozoa</taxon>
        <taxon>Tardigrada</taxon>
        <taxon>Eutardigrada</taxon>
        <taxon>Parachela</taxon>
        <taxon>Hypsibioidea</taxon>
        <taxon>Ramazzottiidae</taxon>
        <taxon>Ramazzottius</taxon>
    </lineage>
</organism>
<dbReference type="Proteomes" id="UP000186922">
    <property type="component" value="Unassembled WGS sequence"/>
</dbReference>
<comment type="caution">
    <text evidence="2">The sequence shown here is derived from an EMBL/GenBank/DDBJ whole genome shotgun (WGS) entry which is preliminary data.</text>
</comment>
<protein>
    <submittedName>
        <fullName evidence="2">Uncharacterized protein</fullName>
    </submittedName>
</protein>
<sequence length="943" mass="105008">MTTYFFAARLQPNQVPLQKIVVEQQPQVSEFSSEKDLVQSQDTVKTNRLLQKSEVVAVLSANGPARVSPTLATSPRPVNSRKAQIPKVFEPQPAEEEKKPPEPLTIPPMKLSKLVNTPPSSTCSSFARTSKMLLYVVCDAEDEALTDETELSHGFTVYEAVLGSSSARFKRETTCSIPTSGEVGNKLLRIPTKSAVKMLKPFTAGDRLFVIAIMEIGYSYMYEIEINKAQTAGKSRIVQRIPHKFLTDVTVVHIRYSGDEKIYLAFSASAKSCKPHQTQCPGGAPVYRFIQGSLSLCDYVGMPRAFTVRGWEEYGVVVLAYVSHPDDDTDNSFLSFFEVDDRAECEVVPLKSQPHIDEVKGKSLCGIRAIEPFWRNRKTYLAVGISTAEHPFSCPSGSIEKSFVLLPHEKEADMFSTEKLTYFPGPAKVSGFNLIETPCTDLIETYGPLSSTEFHKAEVRDGQLVITTVPHMRDAPDNIQESAVANEKDRTYISFSRSDTHDLPLLELSCGYEKPKTTAKDRQRGGGNLPATRSRNFTLSRNRDVFESVYDKKEVDSVRQKLRVGNVELHHHVANSYKIQKQKFNASLAESAKKREKITKSDVKRSRPVVTPKEFNQPPPPPSLVSRRDESSMTMTTISSSRSIRNISLQRPQPPAGSVDFPSVQDRPANLMNTPVGQQRHAFPPIRDFVPLPPAPTAEDFFTPVQDIPASNRSRSDHTNPSPGEPQRFLPFRYPLPPVQDRQQPLTTNLTMLVPDVHERPPPIVESPPSVPNPPFLPVIDHMNRPPLHDPRHLSPGESRFGNQTFDRSGQPSPPAPEFQPPQTEEFEPVQDLPHPEGPLSFSNQTFNQPSAPSVLPAPANQVFLTNSTSRQSQPSPIFPSPVFHNPLPATMQQRFPPQSWPPVQQAFEGARFFLPESPLGRSSQANGKPVGSNKRRLKADRA</sequence>
<feature type="compositionally biased region" description="Polar residues" evidence="1">
    <location>
        <begin position="841"/>
        <end position="852"/>
    </location>
</feature>
<name>A0A1D1W188_RAMVA</name>
<feature type="compositionally biased region" description="Basic residues" evidence="1">
    <location>
        <begin position="934"/>
        <end position="943"/>
    </location>
</feature>
<evidence type="ECO:0000313" key="2">
    <source>
        <dbReference type="EMBL" id="GAV07327.1"/>
    </source>
</evidence>
<evidence type="ECO:0000313" key="3">
    <source>
        <dbReference type="Proteomes" id="UP000186922"/>
    </source>
</evidence>